<protein>
    <recommendedName>
        <fullName evidence="6">Ribosomal protein L19</fullName>
    </recommendedName>
</protein>
<dbReference type="InterPro" id="IPR001857">
    <property type="entry name" value="Ribosomal_bL19"/>
</dbReference>
<evidence type="ECO:0000256" key="2">
    <source>
        <dbReference type="ARBA" id="ARBA00022980"/>
    </source>
</evidence>
<dbReference type="SUPFAM" id="SSF50104">
    <property type="entry name" value="Translation proteins SH3-like domain"/>
    <property type="match status" value="1"/>
</dbReference>
<dbReference type="PANTHER" id="PTHR15680:SF9">
    <property type="entry name" value="LARGE RIBOSOMAL SUBUNIT PROTEIN BL19M"/>
    <property type="match status" value="1"/>
</dbReference>
<name>A0AAW0GYQ8_9APHY</name>
<evidence type="ECO:0008006" key="6">
    <source>
        <dbReference type="Google" id="ProtNLM"/>
    </source>
</evidence>
<dbReference type="EMBL" id="JASBNA010000001">
    <property type="protein sequence ID" value="KAK7695637.1"/>
    <property type="molecule type" value="Genomic_DNA"/>
</dbReference>
<dbReference type="Proteomes" id="UP001385951">
    <property type="component" value="Unassembled WGS sequence"/>
</dbReference>
<keyword evidence="3" id="KW-0687">Ribonucleoprotein</keyword>
<dbReference type="InterPro" id="IPR008991">
    <property type="entry name" value="Translation_prot_SH3-like_sf"/>
</dbReference>
<evidence type="ECO:0000256" key="1">
    <source>
        <dbReference type="ARBA" id="ARBA00005781"/>
    </source>
</evidence>
<comment type="caution">
    <text evidence="4">The sequence shown here is derived from an EMBL/GenBank/DDBJ whole genome shotgun (WGS) entry which is preliminary data.</text>
</comment>
<keyword evidence="2" id="KW-0689">Ribosomal protein</keyword>
<evidence type="ECO:0000313" key="5">
    <source>
        <dbReference type="Proteomes" id="UP001385951"/>
    </source>
</evidence>
<gene>
    <name evidence="4" type="ORF">QCA50_000273</name>
</gene>
<dbReference type="GO" id="GO:0003735">
    <property type="term" value="F:structural constituent of ribosome"/>
    <property type="evidence" value="ECO:0007669"/>
    <property type="project" value="InterPro"/>
</dbReference>
<comment type="similarity">
    <text evidence="1">Belongs to the bacterial ribosomal protein bL19 family.</text>
</comment>
<dbReference type="AlphaFoldDB" id="A0AAW0GYQ8"/>
<proteinExistence type="inferred from homology"/>
<keyword evidence="5" id="KW-1185">Reference proteome</keyword>
<evidence type="ECO:0000256" key="3">
    <source>
        <dbReference type="ARBA" id="ARBA00023274"/>
    </source>
</evidence>
<accession>A0AAW0GYQ8</accession>
<dbReference type="GO" id="GO:0005762">
    <property type="term" value="C:mitochondrial large ribosomal subunit"/>
    <property type="evidence" value="ECO:0007669"/>
    <property type="project" value="TreeGrafter"/>
</dbReference>
<organism evidence="4 5">
    <name type="scientific">Cerrena zonata</name>
    <dbReference type="NCBI Taxonomy" id="2478898"/>
    <lineage>
        <taxon>Eukaryota</taxon>
        <taxon>Fungi</taxon>
        <taxon>Dikarya</taxon>
        <taxon>Basidiomycota</taxon>
        <taxon>Agaricomycotina</taxon>
        <taxon>Agaricomycetes</taxon>
        <taxon>Polyporales</taxon>
        <taxon>Cerrenaceae</taxon>
        <taxon>Cerrena</taxon>
    </lineage>
</organism>
<dbReference type="GO" id="GO:0006412">
    <property type="term" value="P:translation"/>
    <property type="evidence" value="ECO:0007669"/>
    <property type="project" value="InterPro"/>
</dbReference>
<evidence type="ECO:0000313" key="4">
    <source>
        <dbReference type="EMBL" id="KAK7695637.1"/>
    </source>
</evidence>
<dbReference type="InterPro" id="IPR038657">
    <property type="entry name" value="Ribosomal_bL19_sf"/>
</dbReference>
<sequence length="180" mass="19811">MASSSIRSFARSFATAAPSSSKSAYPFSKAAIIPQYTPPVETERLRKGKGLMEYVRKTLPPPNKQAMLETFFGKRSPQRILPGSVVALKLNHAPTTFAGVVISIRRRGPDTSMLIRNVMNRTGVETQFFVTSPHVRSIQVVQRASGGKGARDSKRSRRAKLFYLRDSPEKMTAISAGVRA</sequence>
<dbReference type="Gene3D" id="2.30.30.790">
    <property type="match status" value="1"/>
</dbReference>
<dbReference type="PANTHER" id="PTHR15680">
    <property type="entry name" value="RIBOSOMAL PROTEIN L19"/>
    <property type="match status" value="1"/>
</dbReference>
<dbReference type="Pfam" id="PF01245">
    <property type="entry name" value="Ribosomal_L19"/>
    <property type="match status" value="1"/>
</dbReference>
<reference evidence="4 5" key="1">
    <citation type="submission" date="2022-09" db="EMBL/GenBank/DDBJ databases">
        <authorList>
            <person name="Palmer J.M."/>
        </authorList>
    </citation>
    <scope>NUCLEOTIDE SEQUENCE [LARGE SCALE GENOMIC DNA]</scope>
    <source>
        <strain evidence="4 5">DSM 7382</strain>
    </source>
</reference>